<organism evidence="3 4">
    <name type="scientific">Sphingomonas alpina</name>
    <dbReference type="NCBI Taxonomy" id="653931"/>
    <lineage>
        <taxon>Bacteria</taxon>
        <taxon>Pseudomonadati</taxon>
        <taxon>Pseudomonadota</taxon>
        <taxon>Alphaproteobacteria</taxon>
        <taxon>Sphingomonadales</taxon>
        <taxon>Sphingomonadaceae</taxon>
        <taxon>Sphingomonas</taxon>
    </lineage>
</organism>
<dbReference type="InterPro" id="IPR019999">
    <property type="entry name" value="Anth_synth_I-like"/>
</dbReference>
<sequence length="609" mass="64381">MPIKDSPPVLSGILSGPFVLLDDARDGGAPARLYRAPLRIVRADRAVDVPAALAELKAERAAGRDAAGFMAYGAGAALEPRLAGLVREAGQAPLLWFGIFGASERMDGDGVAALLPDPAGAWLGAPEPRIDRVAYDAAIAQVLGLIGAGDIYQANLTFRASVEAIGHPLALYAAIRSRARAGYGGVVWTGEEWLLSFSPELFFSLKAGALTARPMKGTARRGVTPEEDRALAATLRTDAKQRAENLMIVDLMRNDLTRVAEPGSVAVPALFAVEGYPTVHQMTSTVTARLRPGLDAIDVLGATFPCGSITGAPKIRAMEVIDAVEVDARGAYTGSIGWIGANGDAAFNVAIRTLRLDPDESATTMRATIGLGSGIVADSRADEEWDECLAKGAFVTAGQRGFDLIETMAFDPEIGLPLLEGHLARMKASATLFSFTFDRHAARNELQAATFRLRTARRVRLMLAKSGAIAIEVAPMPEPRTTPMQVAIAPLPVAPHDFRLRHKTSDRGFYDAARRQSGADEVLFTDPAGFLTEGSFTSIFVERDGMLVTPPLARGLLPGVLRADLIASGRAIEGELSTADLAGGFLLGNALRGLFSAIVAVAKSNKHGL</sequence>
<evidence type="ECO:0000313" key="3">
    <source>
        <dbReference type="EMBL" id="QNQ12165.1"/>
    </source>
</evidence>
<feature type="domain" description="Chorismate-utilising enzyme C-terminal" evidence="2">
    <location>
        <begin position="134"/>
        <end position="391"/>
    </location>
</feature>
<name>A0A7H0LR62_9SPHN</name>
<evidence type="ECO:0000313" key="4">
    <source>
        <dbReference type="Proteomes" id="UP000516148"/>
    </source>
</evidence>
<dbReference type="InterPro" id="IPR043132">
    <property type="entry name" value="BCAT-like_C"/>
</dbReference>
<dbReference type="NCBIfam" id="TIGR00553">
    <property type="entry name" value="pabB"/>
    <property type="match status" value="1"/>
</dbReference>
<dbReference type="EMBL" id="CP061038">
    <property type="protein sequence ID" value="QNQ12165.1"/>
    <property type="molecule type" value="Genomic_DNA"/>
</dbReference>
<evidence type="ECO:0000259" key="2">
    <source>
        <dbReference type="Pfam" id="PF00425"/>
    </source>
</evidence>
<evidence type="ECO:0000256" key="1">
    <source>
        <dbReference type="ARBA" id="ARBA00014472"/>
    </source>
</evidence>
<dbReference type="InterPro" id="IPR036038">
    <property type="entry name" value="Aminotransferase-like"/>
</dbReference>
<dbReference type="GO" id="GO:0046820">
    <property type="term" value="F:4-amino-4-deoxychorismate synthase activity"/>
    <property type="evidence" value="ECO:0007669"/>
    <property type="project" value="TreeGrafter"/>
</dbReference>
<dbReference type="GO" id="GO:0009396">
    <property type="term" value="P:folic acid-containing compound biosynthetic process"/>
    <property type="evidence" value="ECO:0007669"/>
    <property type="project" value="InterPro"/>
</dbReference>
<reference evidence="3 4" key="1">
    <citation type="submission" date="2020-09" db="EMBL/GenBank/DDBJ databases">
        <title>Sphingomonas sp., a new species isolated from pork steak.</title>
        <authorList>
            <person name="Heidler von Heilborn D."/>
        </authorList>
    </citation>
    <scope>NUCLEOTIDE SEQUENCE [LARGE SCALE GENOMIC DNA]</scope>
    <source>
        <strain evidence="4">S8-3T</strain>
    </source>
</reference>
<dbReference type="Proteomes" id="UP000516148">
    <property type="component" value="Chromosome"/>
</dbReference>
<proteinExistence type="predicted"/>
<dbReference type="Gene3D" id="3.30.470.10">
    <property type="match status" value="1"/>
</dbReference>
<dbReference type="PRINTS" id="PR00095">
    <property type="entry name" value="ANTSNTHASEI"/>
</dbReference>
<dbReference type="PANTHER" id="PTHR11236">
    <property type="entry name" value="AMINOBENZOATE/ANTHRANILATE SYNTHASE"/>
    <property type="match status" value="1"/>
</dbReference>
<dbReference type="AlphaFoldDB" id="A0A7H0LR62"/>
<dbReference type="SUPFAM" id="SSF56322">
    <property type="entry name" value="ADC synthase"/>
    <property type="match status" value="1"/>
</dbReference>
<dbReference type="Pfam" id="PF00425">
    <property type="entry name" value="Chorismate_bind"/>
    <property type="match status" value="1"/>
</dbReference>
<keyword evidence="4" id="KW-1185">Reference proteome</keyword>
<protein>
    <recommendedName>
        <fullName evidence="1">Probable branched-chain-amino-acid aminotransferase</fullName>
    </recommendedName>
</protein>
<dbReference type="PANTHER" id="PTHR11236:SF50">
    <property type="entry name" value="AMINODEOXYCHORISMATE SYNTHASE COMPONENT 1"/>
    <property type="match status" value="1"/>
</dbReference>
<dbReference type="InterPro" id="IPR015890">
    <property type="entry name" value="Chorismate_C"/>
</dbReference>
<accession>A0A7H0LR62</accession>
<dbReference type="GO" id="GO:0000162">
    <property type="term" value="P:L-tryptophan biosynthetic process"/>
    <property type="evidence" value="ECO:0007669"/>
    <property type="project" value="TreeGrafter"/>
</dbReference>
<dbReference type="InterPro" id="IPR001544">
    <property type="entry name" value="Aminotrans_IV"/>
</dbReference>
<dbReference type="InterPro" id="IPR005802">
    <property type="entry name" value="ADC_synth_comp_1"/>
</dbReference>
<keyword evidence="3" id="KW-0032">Aminotransferase</keyword>
<dbReference type="Gene3D" id="3.60.120.10">
    <property type="entry name" value="Anthranilate synthase"/>
    <property type="match status" value="1"/>
</dbReference>
<keyword evidence="3" id="KW-0808">Transferase</keyword>
<gene>
    <name evidence="3" type="primary">pabB</name>
    <name evidence="3" type="ORF">H3Z74_21385</name>
</gene>
<dbReference type="KEGG" id="spap:H3Z74_21385"/>
<dbReference type="Pfam" id="PF01063">
    <property type="entry name" value="Aminotran_4"/>
    <property type="match status" value="1"/>
</dbReference>
<dbReference type="SUPFAM" id="SSF56752">
    <property type="entry name" value="D-aminoacid aminotransferase-like PLP-dependent enzymes"/>
    <property type="match status" value="1"/>
</dbReference>
<dbReference type="Gene3D" id="3.20.10.10">
    <property type="entry name" value="D-amino Acid Aminotransferase, subunit A, domain 2"/>
    <property type="match status" value="1"/>
</dbReference>
<dbReference type="InterPro" id="IPR005801">
    <property type="entry name" value="ADC_synthase"/>
</dbReference>
<dbReference type="InterPro" id="IPR043131">
    <property type="entry name" value="BCAT-like_N"/>
</dbReference>
<dbReference type="RefSeq" id="WP_187764463.1">
    <property type="nucleotide sequence ID" value="NZ_CP061038.1"/>
</dbReference>